<feature type="transmembrane region" description="Helical" evidence="1">
    <location>
        <begin position="40"/>
        <end position="61"/>
    </location>
</feature>
<organism evidence="2 3">
    <name type="scientific">Agromyces soli</name>
    <dbReference type="NCBI Taxonomy" id="659012"/>
    <lineage>
        <taxon>Bacteria</taxon>
        <taxon>Bacillati</taxon>
        <taxon>Actinomycetota</taxon>
        <taxon>Actinomycetes</taxon>
        <taxon>Micrococcales</taxon>
        <taxon>Microbacteriaceae</taxon>
        <taxon>Agromyces</taxon>
    </lineage>
</organism>
<dbReference type="Proteomes" id="UP000831304">
    <property type="component" value="Chromosome"/>
</dbReference>
<dbReference type="EMBL" id="CP094533">
    <property type="protein sequence ID" value="UOE26583.1"/>
    <property type="molecule type" value="Genomic_DNA"/>
</dbReference>
<protein>
    <submittedName>
        <fullName evidence="2">Uncharacterized protein</fullName>
    </submittedName>
</protein>
<keyword evidence="1" id="KW-0812">Transmembrane</keyword>
<name>A0ABY4AXP1_9MICO</name>
<keyword evidence="3" id="KW-1185">Reference proteome</keyword>
<reference evidence="2 3" key="1">
    <citation type="submission" date="2022-03" db="EMBL/GenBank/DDBJ databases">
        <title>Agromyces sp. isolated from the gut of P. brevitarsis seulensis larvae.</title>
        <authorList>
            <person name="Won M."/>
            <person name="Kwon S.-W."/>
        </authorList>
    </citation>
    <scope>NUCLEOTIDE SEQUENCE [LARGE SCALE GENOMIC DNA]</scope>
    <source>
        <strain evidence="2 3">KACC 16215</strain>
    </source>
</reference>
<proteinExistence type="predicted"/>
<gene>
    <name evidence="2" type="ORF">MTP13_02040</name>
</gene>
<keyword evidence="1" id="KW-1133">Transmembrane helix</keyword>
<dbReference type="RefSeq" id="WP_243569400.1">
    <property type="nucleotide sequence ID" value="NZ_BAAARD010000004.1"/>
</dbReference>
<accession>A0ABY4AXP1</accession>
<sequence>MVVTLVPLGALATVFTVAAVSAWADGGPPARELGDAVQFTVIAAISGLFFLITAIGGVVRVREQLRDERARRAPEDPQRG</sequence>
<evidence type="ECO:0000313" key="2">
    <source>
        <dbReference type="EMBL" id="UOE26583.1"/>
    </source>
</evidence>
<keyword evidence="1" id="KW-0472">Membrane</keyword>
<evidence type="ECO:0000313" key="3">
    <source>
        <dbReference type="Proteomes" id="UP000831304"/>
    </source>
</evidence>
<evidence type="ECO:0000256" key="1">
    <source>
        <dbReference type="SAM" id="Phobius"/>
    </source>
</evidence>